<dbReference type="Proteomes" id="UP000636505">
    <property type="component" value="Unassembled WGS sequence"/>
</dbReference>
<keyword evidence="1" id="KW-1133">Transmembrane helix</keyword>
<evidence type="ECO:0000313" key="2">
    <source>
        <dbReference type="EMBL" id="MBE9078213.1"/>
    </source>
</evidence>
<dbReference type="CDD" id="cd13520">
    <property type="entry name" value="PBP2_TAXI_TRAP"/>
    <property type="match status" value="1"/>
</dbReference>
<reference evidence="2" key="1">
    <citation type="submission" date="2020-10" db="EMBL/GenBank/DDBJ databases">
        <authorList>
            <person name="Castelo-Branco R."/>
            <person name="Eusebio N."/>
            <person name="Adriana R."/>
            <person name="Vieira A."/>
            <person name="Brugerolle De Fraissinette N."/>
            <person name="Rezende De Castro R."/>
            <person name="Schneider M.P."/>
            <person name="Vasconcelos V."/>
            <person name="Leao P.N."/>
        </authorList>
    </citation>
    <scope>NUCLEOTIDE SEQUENCE</scope>
    <source>
        <strain evidence="2">LEGE 07310</strain>
    </source>
</reference>
<keyword evidence="1" id="KW-0812">Transmembrane</keyword>
<keyword evidence="1" id="KW-0472">Membrane</keyword>
<gene>
    <name evidence="2" type="ORF">IQ241_13075</name>
</gene>
<sequence length="430" mass="47447">MQKVNRWVWLTGVTLSIGVALVSGYQLLRERQVYTVRLATGGASGEYYAFGTAIAQVVAAHEPKIKIEVVESAGSPQNMQAVQARRADLALVQSDTPVLPAVQAVAQLYPEMFHLIADTAAEIDSIADLQGKRIALMPKGSGSYTLFWPLIAHYGLQPEDFQAFPMSPTEAHAALLRGDVDALFRIIGLGNESVAALLRDPAVELVPIQQIEALRLSQPYLQPTIIPQGAYDGSPPTPAADLPVVAVNALLVAHQAVPLEVVKAVTRTLYESRNELIRANPHTAQIQSPSVSQNLGIPLHPGAQAYYYQDEPNFFVEYAEPMGLLLSATIIVASGIWQFRLWLVGRQKNRADMYNLEILALIEQVHSASSLEELRSIRQQLFEILQQVVVDLDIDRISPESFQSFTFPWQVAIDTIRHREMILMNLTGTR</sequence>
<dbReference type="RefSeq" id="WP_193907834.1">
    <property type="nucleotide sequence ID" value="NZ_JADEXG010000028.1"/>
</dbReference>
<dbReference type="AlphaFoldDB" id="A0A8J7AW64"/>
<feature type="transmembrane region" description="Helical" evidence="1">
    <location>
        <begin position="322"/>
        <end position="343"/>
    </location>
</feature>
<accession>A0A8J7AW64</accession>
<protein>
    <submittedName>
        <fullName evidence="2">TAXI family TRAP transporter solute-binding subunit</fullName>
    </submittedName>
</protein>
<name>A0A8J7AW64_9CYAN</name>
<comment type="caution">
    <text evidence="2">The sequence shown here is derived from an EMBL/GenBank/DDBJ whole genome shotgun (WGS) entry which is preliminary data.</text>
</comment>
<dbReference type="Gene3D" id="3.40.190.10">
    <property type="entry name" value="Periplasmic binding protein-like II"/>
    <property type="match status" value="2"/>
</dbReference>
<feature type="transmembrane region" description="Helical" evidence="1">
    <location>
        <begin position="7"/>
        <end position="28"/>
    </location>
</feature>
<dbReference type="Pfam" id="PF16868">
    <property type="entry name" value="NMT1_3"/>
    <property type="match status" value="1"/>
</dbReference>
<dbReference type="PANTHER" id="PTHR42941">
    <property type="entry name" value="SLL1037 PROTEIN"/>
    <property type="match status" value="1"/>
</dbReference>
<dbReference type="SUPFAM" id="SSF53850">
    <property type="entry name" value="Periplasmic binding protein-like II"/>
    <property type="match status" value="1"/>
</dbReference>
<evidence type="ECO:0000256" key="1">
    <source>
        <dbReference type="SAM" id="Phobius"/>
    </source>
</evidence>
<dbReference type="InterPro" id="IPR011852">
    <property type="entry name" value="TRAP_TAXI"/>
</dbReference>
<proteinExistence type="predicted"/>
<organism evidence="2 3">
    <name type="scientific">Vasconcelosia minhoensis LEGE 07310</name>
    <dbReference type="NCBI Taxonomy" id="915328"/>
    <lineage>
        <taxon>Bacteria</taxon>
        <taxon>Bacillati</taxon>
        <taxon>Cyanobacteriota</taxon>
        <taxon>Cyanophyceae</taxon>
        <taxon>Nodosilineales</taxon>
        <taxon>Cymatolegaceae</taxon>
        <taxon>Vasconcelosia</taxon>
        <taxon>Vasconcelosia minhoensis</taxon>
    </lineage>
</organism>
<dbReference type="NCBIfam" id="TIGR02122">
    <property type="entry name" value="TRAP_TAXI"/>
    <property type="match status" value="1"/>
</dbReference>
<keyword evidence="3" id="KW-1185">Reference proteome</keyword>
<dbReference type="PANTHER" id="PTHR42941:SF1">
    <property type="entry name" value="SLL1037 PROTEIN"/>
    <property type="match status" value="1"/>
</dbReference>
<dbReference type="EMBL" id="JADEXG010000028">
    <property type="protein sequence ID" value="MBE9078213.1"/>
    <property type="molecule type" value="Genomic_DNA"/>
</dbReference>
<evidence type="ECO:0000313" key="3">
    <source>
        <dbReference type="Proteomes" id="UP000636505"/>
    </source>
</evidence>